<evidence type="ECO:0000256" key="4">
    <source>
        <dbReference type="ARBA" id="ARBA00022741"/>
    </source>
</evidence>
<feature type="domain" description="Protein kinase" evidence="9">
    <location>
        <begin position="26"/>
        <end position="100"/>
    </location>
</feature>
<evidence type="ECO:0000313" key="11">
    <source>
        <dbReference type="Proteomes" id="UP001328107"/>
    </source>
</evidence>
<dbReference type="PANTHER" id="PTHR24416">
    <property type="entry name" value="TYROSINE-PROTEIN KINASE RECEPTOR"/>
    <property type="match status" value="1"/>
</dbReference>
<comment type="subcellular location">
    <subcellularLocation>
        <location evidence="1">Membrane</location>
    </subcellularLocation>
</comment>
<dbReference type="PANTHER" id="PTHR24416:SF550">
    <property type="entry name" value="FIBROBLAST GROWTH FACTOR RECEPTOR HOMOLOG 1-RELATED"/>
    <property type="match status" value="1"/>
</dbReference>
<keyword evidence="7" id="KW-0472">Membrane</keyword>
<evidence type="ECO:0000259" key="9">
    <source>
        <dbReference type="PROSITE" id="PS50011"/>
    </source>
</evidence>
<evidence type="ECO:0000256" key="2">
    <source>
        <dbReference type="ARBA" id="ARBA00022692"/>
    </source>
</evidence>
<dbReference type="GO" id="GO:0004714">
    <property type="term" value="F:transmembrane receptor protein tyrosine kinase activity"/>
    <property type="evidence" value="ECO:0007669"/>
    <property type="project" value="TreeGrafter"/>
</dbReference>
<evidence type="ECO:0000313" key="10">
    <source>
        <dbReference type="EMBL" id="GMR56600.1"/>
    </source>
</evidence>
<keyword evidence="6" id="KW-1133">Transmembrane helix</keyword>
<evidence type="ECO:0000256" key="6">
    <source>
        <dbReference type="ARBA" id="ARBA00022989"/>
    </source>
</evidence>
<dbReference type="EMBL" id="BTRK01000006">
    <property type="protein sequence ID" value="GMR56600.1"/>
    <property type="molecule type" value="Genomic_DNA"/>
</dbReference>
<dbReference type="GO" id="GO:0005886">
    <property type="term" value="C:plasma membrane"/>
    <property type="evidence" value="ECO:0007669"/>
    <property type="project" value="TreeGrafter"/>
</dbReference>
<dbReference type="SUPFAM" id="SSF56112">
    <property type="entry name" value="Protein kinase-like (PK-like)"/>
    <property type="match status" value="1"/>
</dbReference>
<dbReference type="PROSITE" id="PS50011">
    <property type="entry name" value="PROTEIN_KINASE_DOM"/>
    <property type="match status" value="1"/>
</dbReference>
<dbReference type="Gene3D" id="3.30.200.20">
    <property type="entry name" value="Phosphorylase Kinase, domain 1"/>
    <property type="match status" value="1"/>
</dbReference>
<name>A0AAN5D5X9_9BILA</name>
<dbReference type="InterPro" id="IPR001245">
    <property type="entry name" value="Ser-Thr/Tyr_kinase_cat_dom"/>
</dbReference>
<sequence>MRNFNSLSDDTSGELSWELDRDYIFINYENRLGEGAFGLVFQGFLREEHIPSAHKHEMRTARIKDSVAVKLLRETASRQEEMDFLQEIETMKILGAHVNI</sequence>
<dbReference type="Pfam" id="PF07714">
    <property type="entry name" value="PK_Tyr_Ser-Thr"/>
    <property type="match status" value="1"/>
</dbReference>
<dbReference type="InterPro" id="IPR000719">
    <property type="entry name" value="Prot_kinase_dom"/>
</dbReference>
<organism evidence="10 11">
    <name type="scientific">Pristionchus mayeri</name>
    <dbReference type="NCBI Taxonomy" id="1317129"/>
    <lineage>
        <taxon>Eukaryota</taxon>
        <taxon>Metazoa</taxon>
        <taxon>Ecdysozoa</taxon>
        <taxon>Nematoda</taxon>
        <taxon>Chromadorea</taxon>
        <taxon>Rhabditida</taxon>
        <taxon>Rhabditina</taxon>
        <taxon>Diplogasteromorpha</taxon>
        <taxon>Diplogasteroidea</taxon>
        <taxon>Neodiplogasteridae</taxon>
        <taxon>Pristionchus</taxon>
    </lineage>
</organism>
<gene>
    <name evidence="10" type="ORF">PMAYCL1PPCAC_26795</name>
</gene>
<dbReference type="GO" id="GO:0005524">
    <property type="term" value="F:ATP binding"/>
    <property type="evidence" value="ECO:0007669"/>
    <property type="project" value="UniProtKB-KW"/>
</dbReference>
<dbReference type="GO" id="GO:0043235">
    <property type="term" value="C:receptor complex"/>
    <property type="evidence" value="ECO:0007669"/>
    <property type="project" value="TreeGrafter"/>
</dbReference>
<keyword evidence="8" id="KW-0675">Receptor</keyword>
<dbReference type="AlphaFoldDB" id="A0AAN5D5X9"/>
<evidence type="ECO:0000256" key="3">
    <source>
        <dbReference type="ARBA" id="ARBA00022729"/>
    </source>
</evidence>
<keyword evidence="4" id="KW-0547">Nucleotide-binding</keyword>
<dbReference type="GO" id="GO:0007169">
    <property type="term" value="P:cell surface receptor protein tyrosine kinase signaling pathway"/>
    <property type="evidence" value="ECO:0007669"/>
    <property type="project" value="TreeGrafter"/>
</dbReference>
<feature type="non-terminal residue" evidence="10">
    <location>
        <position position="100"/>
    </location>
</feature>
<evidence type="ECO:0000256" key="1">
    <source>
        <dbReference type="ARBA" id="ARBA00004370"/>
    </source>
</evidence>
<keyword evidence="2" id="KW-0812">Transmembrane</keyword>
<dbReference type="InterPro" id="IPR011009">
    <property type="entry name" value="Kinase-like_dom_sf"/>
</dbReference>
<comment type="caution">
    <text evidence="10">The sequence shown here is derived from an EMBL/GenBank/DDBJ whole genome shotgun (WGS) entry which is preliminary data.</text>
</comment>
<proteinExistence type="predicted"/>
<evidence type="ECO:0000256" key="7">
    <source>
        <dbReference type="ARBA" id="ARBA00023136"/>
    </source>
</evidence>
<keyword evidence="11" id="KW-1185">Reference proteome</keyword>
<reference evidence="11" key="1">
    <citation type="submission" date="2022-10" db="EMBL/GenBank/DDBJ databases">
        <title>Genome assembly of Pristionchus species.</title>
        <authorList>
            <person name="Yoshida K."/>
            <person name="Sommer R.J."/>
        </authorList>
    </citation>
    <scope>NUCLEOTIDE SEQUENCE [LARGE SCALE GENOMIC DNA]</scope>
    <source>
        <strain evidence="11">RS5460</strain>
    </source>
</reference>
<evidence type="ECO:0000256" key="8">
    <source>
        <dbReference type="ARBA" id="ARBA00023170"/>
    </source>
</evidence>
<evidence type="ECO:0000256" key="5">
    <source>
        <dbReference type="ARBA" id="ARBA00022840"/>
    </source>
</evidence>
<protein>
    <recommendedName>
        <fullName evidence="9">Protein kinase domain-containing protein</fullName>
    </recommendedName>
</protein>
<keyword evidence="3" id="KW-0732">Signal</keyword>
<dbReference type="InterPro" id="IPR050122">
    <property type="entry name" value="RTK"/>
</dbReference>
<dbReference type="Proteomes" id="UP001328107">
    <property type="component" value="Unassembled WGS sequence"/>
</dbReference>
<accession>A0AAN5D5X9</accession>
<keyword evidence="5" id="KW-0067">ATP-binding</keyword>